<sequence>MIHTCLRAVTESTYSRIPAPNKSVTDNTQTQAYKIELAPGDTMKSFNTAINFVQNITTDDVMEMLGKVTHPAMISALCVGCLVGIPLFGK</sequence>
<keyword evidence="1" id="KW-1133">Transmembrane helix</keyword>
<protein>
    <submittedName>
        <fullName evidence="2">Uncharacterized protein</fullName>
    </submittedName>
</protein>
<gene>
    <name evidence="2" type="ORF">A2318_02830</name>
</gene>
<dbReference type="AlphaFoldDB" id="A0A1F7W397"/>
<keyword evidence="1" id="KW-0472">Membrane</keyword>
<keyword evidence="1" id="KW-0812">Transmembrane</keyword>
<proteinExistence type="predicted"/>
<comment type="caution">
    <text evidence="2">The sequence shown here is derived from an EMBL/GenBank/DDBJ whole genome shotgun (WGS) entry which is preliminary data.</text>
</comment>
<evidence type="ECO:0000256" key="1">
    <source>
        <dbReference type="SAM" id="Phobius"/>
    </source>
</evidence>
<organism evidence="2 3">
    <name type="scientific">Candidatus Uhrbacteria bacterium RIFOXYB2_FULL_45_11</name>
    <dbReference type="NCBI Taxonomy" id="1802421"/>
    <lineage>
        <taxon>Bacteria</taxon>
        <taxon>Candidatus Uhriibacteriota</taxon>
    </lineage>
</organism>
<feature type="transmembrane region" description="Helical" evidence="1">
    <location>
        <begin position="72"/>
        <end position="89"/>
    </location>
</feature>
<evidence type="ECO:0000313" key="3">
    <source>
        <dbReference type="Proteomes" id="UP000177331"/>
    </source>
</evidence>
<name>A0A1F7W397_9BACT</name>
<accession>A0A1F7W397</accession>
<dbReference type="Proteomes" id="UP000177331">
    <property type="component" value="Unassembled WGS sequence"/>
</dbReference>
<evidence type="ECO:0000313" key="2">
    <source>
        <dbReference type="EMBL" id="OGL96584.1"/>
    </source>
</evidence>
<reference evidence="2 3" key="1">
    <citation type="journal article" date="2016" name="Nat. Commun.">
        <title>Thousands of microbial genomes shed light on interconnected biogeochemical processes in an aquifer system.</title>
        <authorList>
            <person name="Anantharaman K."/>
            <person name="Brown C.T."/>
            <person name="Hug L.A."/>
            <person name="Sharon I."/>
            <person name="Castelle C.J."/>
            <person name="Probst A.J."/>
            <person name="Thomas B.C."/>
            <person name="Singh A."/>
            <person name="Wilkins M.J."/>
            <person name="Karaoz U."/>
            <person name="Brodie E.L."/>
            <person name="Williams K.H."/>
            <person name="Hubbard S.S."/>
            <person name="Banfield J.F."/>
        </authorList>
    </citation>
    <scope>NUCLEOTIDE SEQUENCE [LARGE SCALE GENOMIC DNA]</scope>
</reference>
<dbReference type="EMBL" id="MGFD01000064">
    <property type="protein sequence ID" value="OGL96584.1"/>
    <property type="molecule type" value="Genomic_DNA"/>
</dbReference>